<dbReference type="Pfam" id="PF00296">
    <property type="entry name" value="Bac_luciferase"/>
    <property type="match status" value="1"/>
</dbReference>
<evidence type="ECO:0000256" key="5">
    <source>
        <dbReference type="ARBA" id="ARBA00033748"/>
    </source>
</evidence>
<sequence length="454" mass="50952">MTKKQMKLGLSMRYMGYHVGAWRHRDTIKGGNSMLKSFLGVAQTAERAKFDMLFLADGIGVRLDDKPKGSLCRSHHNVELEPLTLLSALAALTQNIGLVATASTTYNEPFHIARKYGSLDQISGGRAAWNVVTSWSDQEAWNFSMSKQLDYDTRYERAAEFVDVVTGLWDSWDEDAFIIDKETGVFFDDRKMHVLDHVGKHFSVRGPLSVRRSPQGRPILVQAGVSEPGQQIAAQHCDMVFMAKNDLRSAQDYYGSVKDRLEGYGRKRSDLLMMLGLTPIVGRTREEAQEKYEELESLIDPVVGLQLLYRSFGDLSHLPLDGPVPKPDLEKVGLKSSAQMYYDLAQKQNLTIRQLYKKLGMAQEHKTVVGTAKDVADEMQSWFEAGAADGFNITPTHLPQGIDDFAELVLPELRKRGLFREEYEGRTLRDNLGLPVPASRYEQISAGNDKLIAS</sequence>
<gene>
    <name evidence="8" type="ORF">ABM479_29930</name>
</gene>
<dbReference type="EC" id="1.-.-.-" evidence="8"/>
<evidence type="ECO:0000256" key="3">
    <source>
        <dbReference type="ARBA" id="ARBA00023002"/>
    </source>
</evidence>
<evidence type="ECO:0000256" key="1">
    <source>
        <dbReference type="ARBA" id="ARBA00022630"/>
    </source>
</evidence>
<dbReference type="Gene3D" id="3.20.20.30">
    <property type="entry name" value="Luciferase-like domain"/>
    <property type="match status" value="1"/>
</dbReference>
<dbReference type="CDD" id="cd01095">
    <property type="entry name" value="Nitrilotriacetate_monoxgenase"/>
    <property type="match status" value="1"/>
</dbReference>
<feature type="binding site" evidence="6">
    <location>
        <position position="226"/>
    </location>
    <ligand>
        <name>FMN</name>
        <dbReference type="ChEBI" id="CHEBI:58210"/>
    </ligand>
</feature>
<dbReference type="InterPro" id="IPR036661">
    <property type="entry name" value="Luciferase-like_sf"/>
</dbReference>
<keyword evidence="3 8" id="KW-0560">Oxidoreductase</keyword>
<evidence type="ECO:0000256" key="6">
    <source>
        <dbReference type="PIRSR" id="PIRSR000337-1"/>
    </source>
</evidence>
<evidence type="ECO:0000259" key="7">
    <source>
        <dbReference type="Pfam" id="PF00296"/>
    </source>
</evidence>
<evidence type="ECO:0000256" key="4">
    <source>
        <dbReference type="ARBA" id="ARBA00023033"/>
    </source>
</evidence>
<keyword evidence="8" id="KW-0614">Plasmid</keyword>
<dbReference type="NCBIfam" id="TIGR03860">
    <property type="entry name" value="FMN_nitrolo"/>
    <property type="match status" value="1"/>
</dbReference>
<feature type="binding site" evidence="6">
    <location>
        <position position="101"/>
    </location>
    <ligand>
        <name>FMN</name>
        <dbReference type="ChEBI" id="CHEBI:58210"/>
    </ligand>
</feature>
<proteinExistence type="inferred from homology"/>
<evidence type="ECO:0000313" key="8">
    <source>
        <dbReference type="EMBL" id="XBT97485.1"/>
    </source>
</evidence>
<dbReference type="AlphaFoldDB" id="A0AAU7S4R6"/>
<dbReference type="PIRSF" id="PIRSF000337">
    <property type="entry name" value="NTA_MOA"/>
    <property type="match status" value="1"/>
</dbReference>
<protein>
    <submittedName>
        <fullName evidence="8">LLM class flavin-dependent oxidoreductase</fullName>
        <ecNumber evidence="8">1.-.-.-</ecNumber>
    </submittedName>
</protein>
<keyword evidence="4" id="KW-0503">Monooxygenase</keyword>
<feature type="binding site" evidence="6">
    <location>
        <position position="155"/>
    </location>
    <ligand>
        <name>FMN</name>
        <dbReference type="ChEBI" id="CHEBI:58210"/>
    </ligand>
</feature>
<dbReference type="InterPro" id="IPR011251">
    <property type="entry name" value="Luciferase-like_dom"/>
</dbReference>
<organism evidence="8">
    <name type="scientific">Rhizobium sp. ZPR3</name>
    <dbReference type="NCBI Taxonomy" id="3158967"/>
    <lineage>
        <taxon>Bacteria</taxon>
        <taxon>Pseudomonadati</taxon>
        <taxon>Pseudomonadota</taxon>
        <taxon>Alphaproteobacteria</taxon>
        <taxon>Hyphomicrobiales</taxon>
        <taxon>Rhizobiaceae</taxon>
        <taxon>Rhizobium/Agrobacterium group</taxon>
        <taxon>Rhizobium</taxon>
    </lineage>
</organism>
<dbReference type="InterPro" id="IPR051260">
    <property type="entry name" value="Diverse_substr_monoxygenases"/>
</dbReference>
<accession>A0AAU7S4R6</accession>
<evidence type="ECO:0000256" key="2">
    <source>
        <dbReference type="ARBA" id="ARBA00022643"/>
    </source>
</evidence>
<dbReference type="PANTHER" id="PTHR30011">
    <property type="entry name" value="ALKANESULFONATE MONOOXYGENASE-RELATED"/>
    <property type="match status" value="1"/>
</dbReference>
<keyword evidence="2 6" id="KW-0288">FMN</keyword>
<dbReference type="InterPro" id="IPR016215">
    <property type="entry name" value="NTA_MOA"/>
</dbReference>
<dbReference type="GO" id="GO:0016705">
    <property type="term" value="F:oxidoreductase activity, acting on paired donors, with incorporation or reduction of molecular oxygen"/>
    <property type="evidence" value="ECO:0007669"/>
    <property type="project" value="InterPro"/>
</dbReference>
<dbReference type="GO" id="GO:0004497">
    <property type="term" value="F:monooxygenase activity"/>
    <property type="evidence" value="ECO:0007669"/>
    <property type="project" value="UniProtKB-KW"/>
</dbReference>
<reference evidence="8" key="1">
    <citation type="submission" date="2024-06" db="EMBL/GenBank/DDBJ databases">
        <authorList>
            <person name="Li T."/>
            <person name="Gao R."/>
        </authorList>
    </citation>
    <scope>NUCLEOTIDE SEQUENCE</scope>
    <source>
        <strain evidence="8">ZPR3</strain>
        <plasmid evidence="8">unnamed2</plasmid>
    </source>
</reference>
<keyword evidence="1 6" id="KW-0285">Flavoprotein</keyword>
<feature type="binding site" evidence="6">
    <location>
        <position position="57"/>
    </location>
    <ligand>
        <name>FMN</name>
        <dbReference type="ChEBI" id="CHEBI:58210"/>
    </ligand>
</feature>
<comment type="similarity">
    <text evidence="5">Belongs to the NtaA/SnaA/DszA monooxygenase family.</text>
</comment>
<name>A0AAU7S4R6_9HYPH</name>
<geneLocation type="plasmid" evidence="8">
    <name>unnamed2</name>
</geneLocation>
<dbReference type="SUPFAM" id="SSF51679">
    <property type="entry name" value="Bacterial luciferase-like"/>
    <property type="match status" value="1"/>
</dbReference>
<dbReference type="PANTHER" id="PTHR30011:SF16">
    <property type="entry name" value="C2H2 FINGER DOMAIN TRANSCRIPTION FACTOR (EUROFUNG)-RELATED"/>
    <property type="match status" value="1"/>
</dbReference>
<feature type="domain" description="Luciferase-like" evidence="7">
    <location>
        <begin position="26"/>
        <end position="387"/>
    </location>
</feature>
<dbReference type="RefSeq" id="WP_349962610.1">
    <property type="nucleotide sequence ID" value="NZ_CP157962.1"/>
</dbReference>
<dbReference type="EMBL" id="CP157962">
    <property type="protein sequence ID" value="XBT97485.1"/>
    <property type="molecule type" value="Genomic_DNA"/>
</dbReference>